<name>A0A1M6I4P6_9FIRM</name>
<evidence type="ECO:0008006" key="3">
    <source>
        <dbReference type="Google" id="ProtNLM"/>
    </source>
</evidence>
<dbReference type="EMBL" id="FQZY01000006">
    <property type="protein sequence ID" value="SHJ29427.1"/>
    <property type="molecule type" value="Genomic_DNA"/>
</dbReference>
<dbReference type="AlphaFoldDB" id="A0A1M6I4P6"/>
<dbReference type="Proteomes" id="UP000184301">
    <property type="component" value="Unassembled WGS sequence"/>
</dbReference>
<keyword evidence="2" id="KW-1185">Reference proteome</keyword>
<reference evidence="1 2" key="1">
    <citation type="submission" date="2016-11" db="EMBL/GenBank/DDBJ databases">
        <authorList>
            <person name="Jaros S."/>
            <person name="Januszkiewicz K."/>
            <person name="Wedrychowicz H."/>
        </authorList>
    </citation>
    <scope>NUCLEOTIDE SEQUENCE [LARGE SCALE GENOMIC DNA]</scope>
    <source>
        <strain evidence="1 2">DSM 15480</strain>
    </source>
</reference>
<evidence type="ECO:0000313" key="2">
    <source>
        <dbReference type="Proteomes" id="UP000184301"/>
    </source>
</evidence>
<accession>A0A1M6I4P6</accession>
<dbReference type="OrthoDB" id="2054814at2"/>
<dbReference type="STRING" id="1121950.SAMN02745243_00226"/>
<gene>
    <name evidence="1" type="ORF">SAMN02745243_00226</name>
</gene>
<protein>
    <recommendedName>
        <fullName evidence="3">Plasmid segregation centromere-binding protein ParR</fullName>
    </recommendedName>
</protein>
<sequence>MNRPVYSFRPDLQQRDHRRAWEILKGVPKGQKNTFLVRAILQTDDRETLRELIRESVQEVLRNGALTYQEAKEPDTDIQDQMLSFLENL</sequence>
<dbReference type="RefSeq" id="WP_073103975.1">
    <property type="nucleotide sequence ID" value="NZ_FQZY01000006.1"/>
</dbReference>
<evidence type="ECO:0000313" key="1">
    <source>
        <dbReference type="EMBL" id="SHJ29427.1"/>
    </source>
</evidence>
<proteinExistence type="predicted"/>
<organism evidence="1 2">
    <name type="scientific">Hespellia stercorisuis DSM 15480</name>
    <dbReference type="NCBI Taxonomy" id="1121950"/>
    <lineage>
        <taxon>Bacteria</taxon>
        <taxon>Bacillati</taxon>
        <taxon>Bacillota</taxon>
        <taxon>Clostridia</taxon>
        <taxon>Lachnospirales</taxon>
        <taxon>Lachnospiraceae</taxon>
        <taxon>Hespellia</taxon>
    </lineage>
</organism>